<protein>
    <recommendedName>
        <fullName evidence="3">HTH CENPB-type domain-containing protein</fullName>
    </recommendedName>
</protein>
<dbReference type="Pfam" id="PF03221">
    <property type="entry name" value="HTH_Tnp_Tc5"/>
    <property type="match status" value="1"/>
</dbReference>
<accession>A0AAV8ZJI7</accession>
<feature type="domain" description="HTH CENPB-type" evidence="3">
    <location>
        <begin position="10"/>
        <end position="83"/>
    </location>
</feature>
<dbReference type="InterPro" id="IPR009057">
    <property type="entry name" value="Homeodomain-like_sf"/>
</dbReference>
<evidence type="ECO:0000313" key="5">
    <source>
        <dbReference type="Proteomes" id="UP001162156"/>
    </source>
</evidence>
<dbReference type="InterPro" id="IPR050863">
    <property type="entry name" value="CenT-Element_Derived"/>
</dbReference>
<dbReference type="PANTHER" id="PTHR19303">
    <property type="entry name" value="TRANSPOSON"/>
    <property type="match status" value="1"/>
</dbReference>
<evidence type="ECO:0000256" key="1">
    <source>
        <dbReference type="ARBA" id="ARBA00004123"/>
    </source>
</evidence>
<comment type="caution">
    <text evidence="4">The sequence shown here is derived from an EMBL/GenBank/DDBJ whole genome shotgun (WGS) entry which is preliminary data.</text>
</comment>
<dbReference type="PANTHER" id="PTHR19303:SF16">
    <property type="entry name" value="JERKY PROTEIN HOMOLOG-LIKE"/>
    <property type="match status" value="1"/>
</dbReference>
<evidence type="ECO:0000256" key="2">
    <source>
        <dbReference type="ARBA" id="ARBA00023125"/>
    </source>
</evidence>
<dbReference type="Proteomes" id="UP001162156">
    <property type="component" value="Unassembled WGS sequence"/>
</dbReference>
<dbReference type="GO" id="GO:0005634">
    <property type="term" value="C:nucleus"/>
    <property type="evidence" value="ECO:0007669"/>
    <property type="project" value="UniProtKB-SubCell"/>
</dbReference>
<sequence>MELTDGDVIRRKTMKLSKHDELDQVVFYWFAQQRSQGIPVSGSIIQQEALDFNKKILSCDPSFKASTDWLDKLKNRHGIRQLSIEEYGLRFVASEIPFPKKYLDKLKNRHEIRQLSIEGEKLSADSAVVSEYVNKFQAEIKIRNLTRSQLEDDLGYEILPNVELITHVLNSDKTNETEAYEDVSEYMPSTISHVVAQDKITKVIGWYENQEETDVLQLILLRKVRNIASSNADE</sequence>
<proteinExistence type="predicted"/>
<evidence type="ECO:0000313" key="4">
    <source>
        <dbReference type="EMBL" id="KAJ8963901.1"/>
    </source>
</evidence>
<dbReference type="AlphaFoldDB" id="A0AAV8ZJI7"/>
<dbReference type="EMBL" id="JANEYF010001460">
    <property type="protein sequence ID" value="KAJ8963901.1"/>
    <property type="molecule type" value="Genomic_DNA"/>
</dbReference>
<evidence type="ECO:0000259" key="3">
    <source>
        <dbReference type="PROSITE" id="PS51253"/>
    </source>
</evidence>
<name>A0AAV8ZJI7_9CUCU</name>
<dbReference type="SMART" id="SM00674">
    <property type="entry name" value="CENPB"/>
    <property type="match status" value="1"/>
</dbReference>
<comment type="subcellular location">
    <subcellularLocation>
        <location evidence="1">Nucleus</location>
    </subcellularLocation>
</comment>
<organism evidence="4 5">
    <name type="scientific">Rhamnusium bicolor</name>
    <dbReference type="NCBI Taxonomy" id="1586634"/>
    <lineage>
        <taxon>Eukaryota</taxon>
        <taxon>Metazoa</taxon>
        <taxon>Ecdysozoa</taxon>
        <taxon>Arthropoda</taxon>
        <taxon>Hexapoda</taxon>
        <taxon>Insecta</taxon>
        <taxon>Pterygota</taxon>
        <taxon>Neoptera</taxon>
        <taxon>Endopterygota</taxon>
        <taxon>Coleoptera</taxon>
        <taxon>Polyphaga</taxon>
        <taxon>Cucujiformia</taxon>
        <taxon>Chrysomeloidea</taxon>
        <taxon>Cerambycidae</taxon>
        <taxon>Lepturinae</taxon>
        <taxon>Rhagiini</taxon>
        <taxon>Rhamnusium</taxon>
    </lineage>
</organism>
<dbReference type="Gene3D" id="1.10.10.60">
    <property type="entry name" value="Homeodomain-like"/>
    <property type="match status" value="1"/>
</dbReference>
<reference evidence="4" key="1">
    <citation type="journal article" date="2023" name="Insect Mol. Biol.">
        <title>Genome sequencing provides insights into the evolution of gene families encoding plant cell wall-degrading enzymes in longhorned beetles.</title>
        <authorList>
            <person name="Shin N.R."/>
            <person name="Okamura Y."/>
            <person name="Kirsch R."/>
            <person name="Pauchet Y."/>
        </authorList>
    </citation>
    <scope>NUCLEOTIDE SEQUENCE</scope>
    <source>
        <strain evidence="4">RBIC_L_NR</strain>
    </source>
</reference>
<keyword evidence="2" id="KW-0238">DNA-binding</keyword>
<dbReference type="InterPro" id="IPR006600">
    <property type="entry name" value="HTH_CenpB_DNA-bd_dom"/>
</dbReference>
<dbReference type="SUPFAM" id="SSF46689">
    <property type="entry name" value="Homeodomain-like"/>
    <property type="match status" value="1"/>
</dbReference>
<dbReference type="GO" id="GO:0003677">
    <property type="term" value="F:DNA binding"/>
    <property type="evidence" value="ECO:0007669"/>
    <property type="project" value="UniProtKB-KW"/>
</dbReference>
<gene>
    <name evidence="4" type="ORF">NQ314_005292</name>
</gene>
<dbReference type="PROSITE" id="PS51253">
    <property type="entry name" value="HTH_CENPB"/>
    <property type="match status" value="1"/>
</dbReference>
<keyword evidence="5" id="KW-1185">Reference proteome</keyword>